<dbReference type="InterPro" id="IPR034746">
    <property type="entry name" value="POTRA"/>
</dbReference>
<dbReference type="Pfam" id="PF03799">
    <property type="entry name" value="FtsQ_DivIB_C"/>
    <property type="match status" value="1"/>
</dbReference>
<accession>A0A3S2UYL7</accession>
<dbReference type="AlphaFoldDB" id="A0A3S2UYL7"/>
<feature type="domain" description="POTRA" evidence="9">
    <location>
        <begin position="50"/>
        <end position="118"/>
    </location>
</feature>
<dbReference type="Gene3D" id="3.40.50.10960">
    <property type="match status" value="1"/>
</dbReference>
<dbReference type="Gene3D" id="3.10.20.310">
    <property type="entry name" value="membrane protein fhac"/>
    <property type="match status" value="1"/>
</dbReference>
<comment type="caution">
    <text evidence="10">The sequence shown here is derived from an EMBL/GenBank/DDBJ whole genome shotgun (WGS) entry which is preliminary data.</text>
</comment>
<keyword evidence="7 8" id="KW-0131">Cell cycle</keyword>
<keyword evidence="6 8" id="KW-0472">Membrane</keyword>
<comment type="function">
    <text evidence="8">Cell division protein that may be involved in stabilizing or promoting the assembly of the division complex.</text>
</comment>
<comment type="similarity">
    <text evidence="8">Belongs to the FtsQ/DivIB family. DivIB subfamily.</text>
</comment>
<dbReference type="Pfam" id="PF08478">
    <property type="entry name" value="POTRA_1"/>
    <property type="match status" value="1"/>
</dbReference>
<dbReference type="GO" id="GO:0032153">
    <property type="term" value="C:cell division site"/>
    <property type="evidence" value="ECO:0007669"/>
    <property type="project" value="UniProtKB-UniRule"/>
</dbReference>
<evidence type="ECO:0000313" key="10">
    <source>
        <dbReference type="EMBL" id="RVT67186.1"/>
    </source>
</evidence>
<name>A0A3S2UYL7_9BACI</name>
<evidence type="ECO:0000256" key="6">
    <source>
        <dbReference type="ARBA" id="ARBA00023136"/>
    </source>
</evidence>
<proteinExistence type="inferred from homology"/>
<evidence type="ECO:0000256" key="7">
    <source>
        <dbReference type="ARBA" id="ARBA00023306"/>
    </source>
</evidence>
<dbReference type="HAMAP" id="MF_00912">
    <property type="entry name" value="DivIB"/>
    <property type="match status" value="1"/>
</dbReference>
<feature type="transmembrane region" description="Helical" evidence="8">
    <location>
        <begin position="28"/>
        <end position="45"/>
    </location>
</feature>
<evidence type="ECO:0000256" key="5">
    <source>
        <dbReference type="ARBA" id="ARBA00022989"/>
    </source>
</evidence>
<dbReference type="RefSeq" id="WP_127734797.1">
    <property type="nucleotide sequence ID" value="NZ_CAJCKN010000028.1"/>
</dbReference>
<evidence type="ECO:0000256" key="4">
    <source>
        <dbReference type="ARBA" id="ARBA00022692"/>
    </source>
</evidence>
<dbReference type="Proteomes" id="UP000288024">
    <property type="component" value="Unassembled WGS sequence"/>
</dbReference>
<organism evidence="10 11">
    <name type="scientific">Niallia taxi</name>
    <dbReference type="NCBI Taxonomy" id="2499688"/>
    <lineage>
        <taxon>Bacteria</taxon>
        <taxon>Bacillati</taxon>
        <taxon>Bacillota</taxon>
        <taxon>Bacilli</taxon>
        <taxon>Bacillales</taxon>
        <taxon>Bacillaceae</taxon>
        <taxon>Niallia</taxon>
    </lineage>
</organism>
<comment type="subcellular location">
    <subcellularLocation>
        <location evidence="8">Cell membrane</location>
        <topology evidence="8">Single-pass type II membrane protein</topology>
    </subcellularLocation>
    <subcellularLocation>
        <location evidence="1">Membrane</location>
    </subcellularLocation>
    <text evidence="8">Localizes to the division septum.</text>
</comment>
<keyword evidence="4 8" id="KW-0812">Transmembrane</keyword>
<gene>
    <name evidence="8" type="primary">divIB</name>
    <name evidence="10" type="ORF">EM808_01525</name>
</gene>
<sequence length="257" mass="29353">MEKGKIVSIEDRIPKLKQQRRKKANKRLIFLLMLFFLLIGCIIYFQSPLSNVKQTVVTGNILYTEDEIEKISGINSSTNIWTIKKDKIEKKLNALPEIKTSSVSIKLPNIVHIKVEEYKRIAYMVSGSKYIPIIESGAKLEERSSESTPYDAPLIMDFDNDKALEKTVKELKKLPTGVYNAISEIHYTPKKTDSYHINIFMNDGFEVAASLSTFAEKMEHYPSIVSQLDPKKRGIIDLEVGSYFKEYGSEGEEQSEE</sequence>
<evidence type="ECO:0000259" key="9">
    <source>
        <dbReference type="PROSITE" id="PS51779"/>
    </source>
</evidence>
<evidence type="ECO:0000256" key="1">
    <source>
        <dbReference type="ARBA" id="ARBA00004370"/>
    </source>
</evidence>
<dbReference type="PANTHER" id="PTHR37820:SF1">
    <property type="entry name" value="CELL DIVISION PROTEIN FTSQ"/>
    <property type="match status" value="1"/>
</dbReference>
<evidence type="ECO:0000256" key="3">
    <source>
        <dbReference type="ARBA" id="ARBA00022618"/>
    </source>
</evidence>
<dbReference type="PANTHER" id="PTHR37820">
    <property type="entry name" value="CELL DIVISION PROTEIN DIVIB"/>
    <property type="match status" value="1"/>
</dbReference>
<evidence type="ECO:0000313" key="11">
    <source>
        <dbReference type="Proteomes" id="UP000288024"/>
    </source>
</evidence>
<evidence type="ECO:0000256" key="8">
    <source>
        <dbReference type="HAMAP-Rule" id="MF_00912"/>
    </source>
</evidence>
<dbReference type="InterPro" id="IPR026580">
    <property type="entry name" value="DivIB"/>
</dbReference>
<keyword evidence="3 8" id="KW-0132">Cell division</keyword>
<keyword evidence="2 8" id="KW-1003">Cell membrane</keyword>
<dbReference type="InterPro" id="IPR005548">
    <property type="entry name" value="Cell_div_FtsQ/DivIB_C"/>
</dbReference>
<evidence type="ECO:0000256" key="2">
    <source>
        <dbReference type="ARBA" id="ARBA00022475"/>
    </source>
</evidence>
<dbReference type="GO" id="GO:0005886">
    <property type="term" value="C:plasma membrane"/>
    <property type="evidence" value="ECO:0007669"/>
    <property type="project" value="UniProtKB-SubCell"/>
</dbReference>
<protein>
    <recommendedName>
        <fullName evidence="8">Cell division protein DivIB</fullName>
    </recommendedName>
</protein>
<keyword evidence="11" id="KW-1185">Reference proteome</keyword>
<dbReference type="InterPro" id="IPR013685">
    <property type="entry name" value="POTRA_FtsQ_type"/>
</dbReference>
<keyword evidence="5 8" id="KW-1133">Transmembrane helix</keyword>
<reference evidence="10 11" key="1">
    <citation type="submission" date="2019-01" db="EMBL/GenBank/DDBJ databases">
        <title>Bacillus sp. M5HDSG1-1, whole genome shotgun sequence.</title>
        <authorList>
            <person name="Tuo L."/>
        </authorList>
    </citation>
    <scope>NUCLEOTIDE SEQUENCE [LARGE SCALE GENOMIC DNA]</scope>
    <source>
        <strain evidence="10 11">M5HDSG1-1</strain>
    </source>
</reference>
<dbReference type="EMBL" id="RZTZ01000001">
    <property type="protein sequence ID" value="RVT67186.1"/>
    <property type="molecule type" value="Genomic_DNA"/>
</dbReference>
<dbReference type="PROSITE" id="PS51779">
    <property type="entry name" value="POTRA"/>
    <property type="match status" value="1"/>
</dbReference>
<dbReference type="InterPro" id="IPR050487">
    <property type="entry name" value="FtsQ_DivIB"/>
</dbReference>
<dbReference type="GeneID" id="87615333"/>
<dbReference type="GO" id="GO:0043093">
    <property type="term" value="P:FtsZ-dependent cytokinesis"/>
    <property type="evidence" value="ECO:0007669"/>
    <property type="project" value="UniProtKB-UniRule"/>
</dbReference>